<accession>W4RIU4</accession>
<keyword evidence="2" id="KW-1003">Cell membrane</keyword>
<evidence type="ECO:0000313" key="12">
    <source>
        <dbReference type="Proteomes" id="UP000018949"/>
    </source>
</evidence>
<evidence type="ECO:0000256" key="8">
    <source>
        <dbReference type="ARBA" id="ARBA00035585"/>
    </source>
</evidence>
<sequence>MGAFTTFSTLNVDLVKLINSKEDKALVVYVVSTYVGGILSAAAGLVIGRLL</sequence>
<keyword evidence="5 10" id="KW-0472">Membrane</keyword>
<organism evidence="11 12">
    <name type="scientific">Mesobacillus boroniphilus JCM 21738</name>
    <dbReference type="NCBI Taxonomy" id="1294265"/>
    <lineage>
        <taxon>Bacteria</taxon>
        <taxon>Bacillati</taxon>
        <taxon>Bacillota</taxon>
        <taxon>Bacilli</taxon>
        <taxon>Bacillales</taxon>
        <taxon>Bacillaceae</taxon>
        <taxon>Mesobacillus</taxon>
    </lineage>
</organism>
<comment type="function">
    <text evidence="9">Fluoride-specific ion channel. Important for reducing fluoride concentration in the cell, thus reducing its toxicity.</text>
</comment>
<keyword evidence="3 10" id="KW-0812">Transmembrane</keyword>
<comment type="caution">
    <text evidence="10">Lacks conserved residue(s) required for the propagation of feature annotation.</text>
</comment>
<proteinExistence type="inferred from homology"/>
<comment type="catalytic activity">
    <reaction evidence="8">
        <text>fluoride(in) = fluoride(out)</text>
        <dbReference type="Rhea" id="RHEA:76159"/>
        <dbReference type="ChEBI" id="CHEBI:17051"/>
    </reaction>
    <physiologicalReaction direction="left-to-right" evidence="8">
        <dbReference type="Rhea" id="RHEA:76160"/>
    </physiologicalReaction>
</comment>
<evidence type="ECO:0000256" key="4">
    <source>
        <dbReference type="ARBA" id="ARBA00022989"/>
    </source>
</evidence>
<dbReference type="GO" id="GO:0034220">
    <property type="term" value="P:monoatomic ion transmembrane transport"/>
    <property type="evidence" value="ECO:0007669"/>
    <property type="project" value="UniProtKB-KW"/>
</dbReference>
<comment type="subcellular location">
    <subcellularLocation>
        <location evidence="1">Cell membrane</location>
        <topology evidence="1">Multi-pass membrane protein</topology>
    </subcellularLocation>
</comment>
<evidence type="ECO:0000313" key="11">
    <source>
        <dbReference type="EMBL" id="GAE44231.1"/>
    </source>
</evidence>
<dbReference type="GO" id="GO:0005886">
    <property type="term" value="C:plasma membrane"/>
    <property type="evidence" value="ECO:0007669"/>
    <property type="project" value="UniProtKB-SubCell"/>
</dbReference>
<reference evidence="11 12" key="1">
    <citation type="submission" date="2013-12" db="EMBL/GenBank/DDBJ databases">
        <title>NBRP : Genome information of microbial organism related human and environment.</title>
        <authorList>
            <person name="Hattori M."/>
            <person name="Oshima K."/>
            <person name="Inaba H."/>
            <person name="Suda W."/>
            <person name="Sakamoto M."/>
            <person name="Iino T."/>
            <person name="Kitahara M."/>
            <person name="Oshida Y."/>
            <person name="Iida T."/>
            <person name="Kudo T."/>
            <person name="Itoh T."/>
            <person name="Ahmed I."/>
            <person name="Ohkuma M."/>
        </authorList>
    </citation>
    <scope>NUCLEOTIDE SEQUENCE [LARGE SCALE GENOMIC DNA]</scope>
    <source>
        <strain evidence="11 12">JCM 21738</strain>
    </source>
</reference>
<keyword evidence="6" id="KW-0406">Ion transport</keyword>
<keyword evidence="12" id="KW-1185">Reference proteome</keyword>
<keyword evidence="6" id="KW-0813">Transport</keyword>
<evidence type="ECO:0000256" key="5">
    <source>
        <dbReference type="ARBA" id="ARBA00023136"/>
    </source>
</evidence>
<gene>
    <name evidence="11" type="ORF">JCM21738_921</name>
</gene>
<evidence type="ECO:0000256" key="6">
    <source>
        <dbReference type="ARBA" id="ARBA00023303"/>
    </source>
</evidence>
<dbReference type="Proteomes" id="UP000018949">
    <property type="component" value="Unassembled WGS sequence"/>
</dbReference>
<dbReference type="AlphaFoldDB" id="W4RIU4"/>
<evidence type="ECO:0000256" key="2">
    <source>
        <dbReference type="ARBA" id="ARBA00022475"/>
    </source>
</evidence>
<dbReference type="Pfam" id="PF02537">
    <property type="entry name" value="CRCB"/>
    <property type="match status" value="1"/>
</dbReference>
<comment type="similarity">
    <text evidence="7 10">Belongs to the fluoride channel Fluc/FEX (TC 1.A.43) family.</text>
</comment>
<comment type="caution">
    <text evidence="11">The sequence shown here is derived from an EMBL/GenBank/DDBJ whole genome shotgun (WGS) entry which is preliminary data.</text>
</comment>
<keyword evidence="4 10" id="KW-1133">Transmembrane helix</keyword>
<evidence type="ECO:0000256" key="3">
    <source>
        <dbReference type="ARBA" id="ARBA00022692"/>
    </source>
</evidence>
<name>W4RIU4_9BACI</name>
<evidence type="ECO:0000256" key="9">
    <source>
        <dbReference type="ARBA" id="ARBA00049940"/>
    </source>
</evidence>
<feature type="transmembrane region" description="Helical" evidence="10">
    <location>
        <begin position="26"/>
        <end position="47"/>
    </location>
</feature>
<dbReference type="EMBL" id="BAUW01000007">
    <property type="protein sequence ID" value="GAE44231.1"/>
    <property type="molecule type" value="Genomic_DNA"/>
</dbReference>
<evidence type="ECO:0000256" key="7">
    <source>
        <dbReference type="ARBA" id="ARBA00035120"/>
    </source>
</evidence>
<keyword evidence="6" id="KW-0407">Ion channel</keyword>
<evidence type="ECO:0000256" key="1">
    <source>
        <dbReference type="ARBA" id="ARBA00004651"/>
    </source>
</evidence>
<evidence type="ECO:0000256" key="10">
    <source>
        <dbReference type="RuleBase" id="RU004340"/>
    </source>
</evidence>
<protein>
    <recommendedName>
        <fullName evidence="10">Fluoride-specific ion channel</fullName>
    </recommendedName>
</protein>
<dbReference type="InterPro" id="IPR003691">
    <property type="entry name" value="FluC"/>
</dbReference>